<dbReference type="PANTHER" id="PTHR40763:SF5">
    <property type="entry name" value="MEMBRANE PROTEIN"/>
    <property type="match status" value="1"/>
</dbReference>
<gene>
    <name evidence="3" type="ORF">GCM10017559_58690</name>
</gene>
<feature type="domain" description="DUF1707" evidence="2">
    <location>
        <begin position="7"/>
        <end position="59"/>
    </location>
</feature>
<protein>
    <recommendedName>
        <fullName evidence="2">DUF1707 domain-containing protein</fullName>
    </recommendedName>
</protein>
<keyword evidence="4" id="KW-1185">Reference proteome</keyword>
<keyword evidence="1" id="KW-1133">Transmembrane helix</keyword>
<dbReference type="RefSeq" id="WP_344901053.1">
    <property type="nucleotide sequence ID" value="NZ_BAAAWD010000015.1"/>
</dbReference>
<dbReference type="PANTHER" id="PTHR40763">
    <property type="entry name" value="MEMBRANE PROTEIN-RELATED"/>
    <property type="match status" value="1"/>
</dbReference>
<comment type="caution">
    <text evidence="3">The sequence shown here is derived from an EMBL/GenBank/DDBJ whole genome shotgun (WGS) entry which is preliminary data.</text>
</comment>
<keyword evidence="1" id="KW-0472">Membrane</keyword>
<accession>A0ABN3YC52</accession>
<evidence type="ECO:0000256" key="1">
    <source>
        <dbReference type="SAM" id="Phobius"/>
    </source>
</evidence>
<sequence length="140" mass="15484">MAEHGDVRASDDDREAATRRLRLAVEEGCLDMPEFDDRVGRALSATTRGELTVLLADLPAERRQSPPPVRRDVTRWLRILWLVWGAILAVNVVAWGVASVVEACPLEFWPKDMLGPAAVLAVVTVVHTARRRSLPPEGRA</sequence>
<proteinExistence type="predicted"/>
<organism evidence="3 4">
    <name type="scientific">Streptosporangium longisporum</name>
    <dbReference type="NCBI Taxonomy" id="46187"/>
    <lineage>
        <taxon>Bacteria</taxon>
        <taxon>Bacillati</taxon>
        <taxon>Actinomycetota</taxon>
        <taxon>Actinomycetes</taxon>
        <taxon>Streptosporangiales</taxon>
        <taxon>Streptosporangiaceae</taxon>
        <taxon>Streptosporangium</taxon>
    </lineage>
</organism>
<name>A0ABN3YC52_9ACTN</name>
<dbReference type="InterPro" id="IPR012551">
    <property type="entry name" value="DUF1707_SHOCT-like"/>
</dbReference>
<reference evidence="3 4" key="1">
    <citation type="journal article" date="2019" name="Int. J. Syst. Evol. Microbiol.">
        <title>The Global Catalogue of Microorganisms (GCM) 10K type strain sequencing project: providing services to taxonomists for standard genome sequencing and annotation.</title>
        <authorList>
            <consortium name="The Broad Institute Genomics Platform"/>
            <consortium name="The Broad Institute Genome Sequencing Center for Infectious Disease"/>
            <person name="Wu L."/>
            <person name="Ma J."/>
        </authorList>
    </citation>
    <scope>NUCLEOTIDE SEQUENCE [LARGE SCALE GENOMIC DNA]</scope>
    <source>
        <strain evidence="3 4">JCM 3106</strain>
    </source>
</reference>
<dbReference type="Pfam" id="PF08044">
    <property type="entry name" value="DUF1707"/>
    <property type="match status" value="1"/>
</dbReference>
<dbReference type="Proteomes" id="UP001499930">
    <property type="component" value="Unassembled WGS sequence"/>
</dbReference>
<feature type="transmembrane region" description="Helical" evidence="1">
    <location>
        <begin position="79"/>
        <end position="101"/>
    </location>
</feature>
<keyword evidence="1" id="KW-0812">Transmembrane</keyword>
<dbReference type="EMBL" id="BAAAWD010000015">
    <property type="protein sequence ID" value="GAA3025292.1"/>
    <property type="molecule type" value="Genomic_DNA"/>
</dbReference>
<evidence type="ECO:0000313" key="3">
    <source>
        <dbReference type="EMBL" id="GAA3025292.1"/>
    </source>
</evidence>
<evidence type="ECO:0000259" key="2">
    <source>
        <dbReference type="Pfam" id="PF08044"/>
    </source>
</evidence>
<evidence type="ECO:0000313" key="4">
    <source>
        <dbReference type="Proteomes" id="UP001499930"/>
    </source>
</evidence>